<reference evidence="1 2" key="1">
    <citation type="journal article" date="2016" name="Gene">
        <title>PacBio SMRT assembly of a complex multi-replicon genome reveals chlorocatechol degradative operon in a region of genome plasticity.</title>
        <authorList>
            <person name="Ricker N."/>
            <person name="Shen S.Y."/>
            <person name="Goordial J."/>
            <person name="Jin S."/>
            <person name="Fulthorpe R.R."/>
        </authorList>
    </citation>
    <scope>NUCLEOTIDE SEQUENCE [LARGE SCALE GENOMIC DNA]</scope>
    <source>
        <strain evidence="1 2">OLGA172</strain>
    </source>
</reference>
<dbReference type="KEGG" id="buz:AYM40_24875"/>
<dbReference type="Proteomes" id="UP000076852">
    <property type="component" value="Chromosome 2"/>
</dbReference>
<dbReference type="RefSeq" id="WP_063498865.1">
    <property type="nucleotide sequence ID" value="NZ_CP014579.1"/>
</dbReference>
<sequence length="242" mass="27463">MSTLLEDAVKAHGGLENWKKIRSASLKLDIAGAIWGFKGQPDMFRNIELAVDLDPVTQHVAMSSPDGGWKGDFAPDRIAITNLHEDAVEERHAPRTAFDGHTQMTPWDRLHALYFCSYALWSYLTIPFLYTYPGFQTEELSTWQENGETWRRLKVTFPDAVTSHSREQISYFGEDGLLRRHDYTVDVMGGARGANYASNYRDVGGILVPMSRRVFAYDDAGRKIDEPLLVSIDFHDIAWSTE</sequence>
<dbReference type="EMBL" id="CP014579">
    <property type="protein sequence ID" value="ANB75582.1"/>
    <property type="molecule type" value="Genomic_DNA"/>
</dbReference>
<dbReference type="OrthoDB" id="8746011at2"/>
<organism evidence="1 2">
    <name type="scientific">Paraburkholderia phytofirmans OLGA172</name>
    <dbReference type="NCBI Taxonomy" id="1417228"/>
    <lineage>
        <taxon>Bacteria</taxon>
        <taxon>Pseudomonadati</taxon>
        <taxon>Pseudomonadota</taxon>
        <taxon>Betaproteobacteria</taxon>
        <taxon>Burkholderiales</taxon>
        <taxon>Burkholderiaceae</taxon>
        <taxon>Paraburkholderia</taxon>
    </lineage>
</organism>
<proteinExistence type="predicted"/>
<name>A0A160FRX9_9BURK</name>
<keyword evidence="2" id="KW-1185">Reference proteome</keyword>
<evidence type="ECO:0000313" key="1">
    <source>
        <dbReference type="EMBL" id="ANB75582.1"/>
    </source>
</evidence>
<dbReference type="AlphaFoldDB" id="A0A160FRX9"/>
<evidence type="ECO:0000313" key="2">
    <source>
        <dbReference type="Proteomes" id="UP000076852"/>
    </source>
</evidence>
<gene>
    <name evidence="1" type="ORF">AYM40_24875</name>
</gene>
<protein>
    <submittedName>
        <fullName evidence="1">Uncharacterized protein</fullName>
    </submittedName>
</protein>
<accession>A0A160FRX9</accession>
<dbReference type="STRING" id="1804984.AYM40_24875"/>